<dbReference type="AlphaFoldDB" id="A0A2V4ANP5"/>
<dbReference type="InterPro" id="IPR040920">
    <property type="entry name" value="Arabino_trans_N"/>
</dbReference>
<evidence type="ECO:0000256" key="4">
    <source>
        <dbReference type="ARBA" id="ARBA00022475"/>
    </source>
</evidence>
<evidence type="ECO:0000313" key="14">
    <source>
        <dbReference type="Proteomes" id="UP000249915"/>
    </source>
</evidence>
<dbReference type="GO" id="GO:0052636">
    <property type="term" value="F:arabinosyltransferase activity"/>
    <property type="evidence" value="ECO:0007669"/>
    <property type="project" value="InterPro"/>
</dbReference>
<accession>A0A2V4ANP5</accession>
<feature type="transmembrane region" description="Helical" evidence="12">
    <location>
        <begin position="397"/>
        <end position="427"/>
    </location>
</feature>
<feature type="transmembrane region" description="Helical" evidence="12">
    <location>
        <begin position="510"/>
        <end position="527"/>
    </location>
</feature>
<proteinExistence type="inferred from homology"/>
<sequence length="1051" mass="109951">MTIHAERTRQAPARPATSRPRASIARTAHALGLVTGLAGLVLAAVLPFAPVWNDRTTVHWPAAGEPATPTTAFLTPYRPVSFHATVPCAGLRAALAPGAERSTILATTPPGLDRPGLIVAAQRGALQVVLGERQVPLPPPSAARCDLVIDADAHQTTMVLGDRPPIRLPGVAAPEIFVLDTDLPPEQAAGLQVTARAFAWFDTSPTDLKSSLVHAALILLACSLVLLVAASPPTRVPAPRVRPGLLLADLGLAGVLACWAVIGPVADDDGWAALIARNGDDMTNYYRWFDASELFTLVHQVVRQVSELSLQPVVLRLPSVAAGLLTWLVVSRGIVHPLCRSRRPLGLHLLTAVFFLACWLPFNLGVRPEAFVALGYAATFAALLKATRPDSTAPFGWLGLAALAAGSTIAVTPSGVVVLCTVALFAPKVVRTVAGSPRAPWWAIAARAAMLLGVGSVGLVALFADSTAGAVFRATEIRDELGPSLGWYEEIQRYEGLLGTTTFGAAGKRLAVLLTVVAMLLLAAGILRRTHRAAGLPGAGLLLGALTAGFAAMWLTPTKWSHHFGALAGLSAPVLAVAVVLLARAGGLAGARRAVRVLGPAGLGLVALAAGLSFVGPNAWPTHSDYGVPWSDSPVRPGGLPLDNPVLWLLAGAAAGGVVALRPLVVRSRARTRHPAGNPGWTAMPASALTLAALTSVAVLLGGFLAAPSAMAASYSVGGDNWDRLTNGPRCGLEDHVELLPLAAGGTLHPVAAPAARPVLDGFVAGGGLPGRPMPAEPRRGPRALPHSATPHVWGSLRGGPVTTGSLATEWFALPALAPEQLLSLWLAGRPEQGNTVSVEFGQSHGPGSTVRPLGTVAIRDPAPAQLPYDDPRHGRDEDWRDFRPWRNLTVQRGAVPEGADRVRVLAEDRSTDPQGWLAVSAPVVRDIVPLARFLRARSPVLVDQMIGFVFPCVDDYPVVEGTARAPRVVLSPAEGPMASAFHADDGGVFAGVRASARLLEVPSRLAGAPGHTWGHVYVPQYRYETDAYDVRRQRVRIGGADGQGAYPFTE</sequence>
<dbReference type="GO" id="GO:0005886">
    <property type="term" value="C:plasma membrane"/>
    <property type="evidence" value="ECO:0007669"/>
    <property type="project" value="UniProtKB-SubCell"/>
</dbReference>
<name>A0A2V4ANP5_9PSEU</name>
<reference evidence="13 14" key="1">
    <citation type="submission" date="2016-07" db="EMBL/GenBank/DDBJ databases">
        <title>Draft genome sequence of Prauserella muralis DSM 45305, isolated from a mould-covered wall in an indoor environment.</title>
        <authorList>
            <person name="Ruckert C."/>
            <person name="Albersmeier A."/>
            <person name="Jiang C.-L."/>
            <person name="Jiang Y."/>
            <person name="Kalinowski J."/>
            <person name="Schneider O."/>
            <person name="Winkler A."/>
            <person name="Zotchev S.B."/>
        </authorList>
    </citation>
    <scope>NUCLEOTIDE SEQUENCE [LARGE SCALE GENOMIC DNA]</scope>
    <source>
        <strain evidence="13 14">DSM 45305</strain>
    </source>
</reference>
<feature type="transmembrane region" description="Helical" evidence="12">
    <location>
        <begin position="244"/>
        <end position="262"/>
    </location>
</feature>
<evidence type="ECO:0000256" key="12">
    <source>
        <dbReference type="SAM" id="Phobius"/>
    </source>
</evidence>
<evidence type="ECO:0000256" key="3">
    <source>
        <dbReference type="ARBA" id="ARBA00008195"/>
    </source>
</evidence>
<dbReference type="InterPro" id="IPR007680">
    <property type="entry name" value="Arabino_trans_central"/>
</dbReference>
<feature type="transmembrane region" description="Helical" evidence="12">
    <location>
        <begin position="562"/>
        <end position="583"/>
    </location>
</feature>
<feature type="transmembrane region" description="Helical" evidence="12">
    <location>
        <begin position="347"/>
        <end position="366"/>
    </location>
</feature>
<dbReference type="GO" id="GO:0071766">
    <property type="term" value="P:Actinobacterium-type cell wall biogenesis"/>
    <property type="evidence" value="ECO:0007669"/>
    <property type="project" value="InterPro"/>
</dbReference>
<evidence type="ECO:0000256" key="11">
    <source>
        <dbReference type="SAM" id="MobiDB-lite"/>
    </source>
</evidence>
<evidence type="ECO:0000313" key="13">
    <source>
        <dbReference type="EMBL" id="PXY22197.1"/>
    </source>
</evidence>
<keyword evidence="6" id="KW-0808">Transferase</keyword>
<dbReference type="Pfam" id="PF17689">
    <property type="entry name" value="Arabino_trans_N"/>
    <property type="match status" value="1"/>
</dbReference>
<dbReference type="GO" id="GO:0071555">
    <property type="term" value="P:cell wall organization"/>
    <property type="evidence" value="ECO:0007669"/>
    <property type="project" value="UniProtKB-KW"/>
</dbReference>
<feature type="transmembrane region" description="Helical" evidence="12">
    <location>
        <begin position="28"/>
        <end position="49"/>
    </location>
</feature>
<evidence type="ECO:0000256" key="10">
    <source>
        <dbReference type="ARBA" id="ARBA00023316"/>
    </source>
</evidence>
<evidence type="ECO:0000256" key="1">
    <source>
        <dbReference type="ARBA" id="ARBA00003001"/>
    </source>
</evidence>
<feature type="region of interest" description="Disordered" evidence="11">
    <location>
        <begin position="770"/>
        <end position="792"/>
    </location>
</feature>
<keyword evidence="10" id="KW-0961">Cell wall biogenesis/degradation</keyword>
<keyword evidence="14" id="KW-1185">Reference proteome</keyword>
<dbReference type="Pfam" id="PF04602">
    <property type="entry name" value="Arabinose_trans"/>
    <property type="match status" value="1"/>
</dbReference>
<dbReference type="Gene3D" id="2.60.120.610">
    <property type="entry name" value="arabinofuranosyltransferase like domain"/>
    <property type="match status" value="1"/>
</dbReference>
<evidence type="ECO:0000256" key="9">
    <source>
        <dbReference type="ARBA" id="ARBA00023136"/>
    </source>
</evidence>
<keyword evidence="5" id="KW-0328">Glycosyltransferase</keyword>
<evidence type="ECO:0000256" key="8">
    <source>
        <dbReference type="ARBA" id="ARBA00022989"/>
    </source>
</evidence>
<dbReference type="Proteomes" id="UP000249915">
    <property type="component" value="Unassembled WGS sequence"/>
</dbReference>
<feature type="transmembrane region" description="Helical" evidence="12">
    <location>
        <begin position="686"/>
        <end position="707"/>
    </location>
</feature>
<feature type="transmembrane region" description="Helical" evidence="12">
    <location>
        <begin position="439"/>
        <end position="464"/>
    </location>
</feature>
<evidence type="ECO:0000256" key="2">
    <source>
        <dbReference type="ARBA" id="ARBA00004651"/>
    </source>
</evidence>
<feature type="compositionally biased region" description="Low complexity" evidence="11">
    <location>
        <begin position="10"/>
        <end position="22"/>
    </location>
</feature>
<keyword evidence="8 12" id="KW-1133">Transmembrane helix</keyword>
<gene>
    <name evidence="13" type="ORF">BAY60_20110</name>
</gene>
<dbReference type="InterPro" id="IPR042486">
    <property type="entry name" value="Arabino_trans_C_2"/>
</dbReference>
<feature type="transmembrane region" description="Helical" evidence="12">
    <location>
        <begin position="212"/>
        <end position="232"/>
    </location>
</feature>
<keyword evidence="9 12" id="KW-0472">Membrane</keyword>
<feature type="transmembrane region" description="Helical" evidence="12">
    <location>
        <begin position="534"/>
        <end position="556"/>
    </location>
</feature>
<dbReference type="InterPro" id="IPR027451">
    <property type="entry name" value="EmbABC_dom1"/>
</dbReference>
<dbReference type="Gene3D" id="2.60.120.940">
    <property type="entry name" value="EmbC, C-terminal domain, subdomain 2"/>
    <property type="match status" value="1"/>
</dbReference>
<keyword evidence="4" id="KW-1003">Cell membrane</keyword>
<comment type="function">
    <text evidence="1">Arabinosyl transferase responsible for the polymerization of arabinose into the arabinan of arabinogalactan.</text>
</comment>
<keyword evidence="7 12" id="KW-0812">Transmembrane</keyword>
<protein>
    <submittedName>
        <fullName evidence="13">Uncharacterized protein</fullName>
    </submittedName>
</protein>
<evidence type="ECO:0000256" key="5">
    <source>
        <dbReference type="ARBA" id="ARBA00022676"/>
    </source>
</evidence>
<evidence type="ECO:0000256" key="6">
    <source>
        <dbReference type="ARBA" id="ARBA00022679"/>
    </source>
</evidence>
<dbReference type="Pfam" id="PF14896">
    <property type="entry name" value="Arabino_trans_C"/>
    <property type="match status" value="1"/>
</dbReference>
<feature type="transmembrane region" description="Helical" evidence="12">
    <location>
        <begin position="313"/>
        <end position="335"/>
    </location>
</feature>
<organism evidence="13 14">
    <name type="scientific">Prauserella muralis</name>
    <dbReference type="NCBI Taxonomy" id="588067"/>
    <lineage>
        <taxon>Bacteria</taxon>
        <taxon>Bacillati</taxon>
        <taxon>Actinomycetota</taxon>
        <taxon>Actinomycetes</taxon>
        <taxon>Pseudonocardiales</taxon>
        <taxon>Pseudonocardiaceae</taxon>
        <taxon>Prauserella</taxon>
    </lineage>
</organism>
<comment type="subcellular location">
    <subcellularLocation>
        <location evidence="2">Cell membrane</location>
        <topology evidence="2">Multi-pass membrane protein</topology>
    </subcellularLocation>
</comment>
<evidence type="ECO:0000256" key="7">
    <source>
        <dbReference type="ARBA" id="ARBA00022692"/>
    </source>
</evidence>
<feature type="transmembrane region" description="Helical" evidence="12">
    <location>
        <begin position="595"/>
        <end position="615"/>
    </location>
</feature>
<feature type="transmembrane region" description="Helical" evidence="12">
    <location>
        <begin position="646"/>
        <end position="665"/>
    </location>
</feature>
<dbReference type="RefSeq" id="WP_170160498.1">
    <property type="nucleotide sequence ID" value="NZ_MASW01000005.1"/>
</dbReference>
<comment type="similarity">
    <text evidence="3">Belongs to the emb family.</text>
</comment>
<feature type="region of interest" description="Disordered" evidence="11">
    <location>
        <begin position="1"/>
        <end position="22"/>
    </location>
</feature>
<dbReference type="InterPro" id="IPR032731">
    <property type="entry name" value="Arabino_trans_C"/>
</dbReference>
<dbReference type="EMBL" id="MASW01000005">
    <property type="protein sequence ID" value="PXY22197.1"/>
    <property type="molecule type" value="Genomic_DNA"/>
</dbReference>
<comment type="caution">
    <text evidence="13">The sequence shown here is derived from an EMBL/GenBank/DDBJ whole genome shotgun (WGS) entry which is preliminary data.</text>
</comment>